<reference evidence="1 2" key="1">
    <citation type="journal article" date="2021" name="Genome Biol.">
        <title>AFLAP: assembly-free linkage analysis pipeline using k-mers from genome sequencing data.</title>
        <authorList>
            <person name="Fletcher K."/>
            <person name="Zhang L."/>
            <person name="Gil J."/>
            <person name="Han R."/>
            <person name="Cavanaugh K."/>
            <person name="Michelmore R."/>
        </authorList>
    </citation>
    <scope>NUCLEOTIDE SEQUENCE [LARGE SCALE GENOMIC DNA]</scope>
    <source>
        <strain evidence="1 2">SF5</strain>
    </source>
</reference>
<evidence type="ECO:0000313" key="2">
    <source>
        <dbReference type="Proteomes" id="UP000294530"/>
    </source>
</evidence>
<protein>
    <submittedName>
        <fullName evidence="1">Uncharacterized protein</fullName>
    </submittedName>
</protein>
<proteinExistence type="predicted"/>
<keyword evidence="2" id="KW-1185">Reference proteome</keyword>
<evidence type="ECO:0000313" key="1">
    <source>
        <dbReference type="EMBL" id="TDH69550.1"/>
    </source>
</evidence>
<accession>A0A976FMV9</accession>
<dbReference type="Proteomes" id="UP000294530">
    <property type="component" value="Unassembled WGS sequence"/>
</dbReference>
<dbReference type="KEGG" id="blac:94347361"/>
<sequence length="111" mass="12404">MEGDGLEVDGKIRLASADMSQLNVFEDSAKVNNLILKRITDRDWLDIVHARRGLPTLDQAYLLDDLDDLLCTEERPIHTAYGADAYTVRVTAASVSLEGDTEYRYVTTGQQ</sequence>
<organism evidence="1 2">
    <name type="scientific">Bremia lactucae</name>
    <name type="common">Lettuce downy mildew</name>
    <dbReference type="NCBI Taxonomy" id="4779"/>
    <lineage>
        <taxon>Eukaryota</taxon>
        <taxon>Sar</taxon>
        <taxon>Stramenopiles</taxon>
        <taxon>Oomycota</taxon>
        <taxon>Peronosporomycetes</taxon>
        <taxon>Peronosporales</taxon>
        <taxon>Peronosporaceae</taxon>
        <taxon>Bremia</taxon>
    </lineage>
</organism>
<comment type="caution">
    <text evidence="1">The sequence shown here is derived from an EMBL/GenBank/DDBJ whole genome shotgun (WGS) entry which is preliminary data.</text>
</comment>
<gene>
    <name evidence="1" type="ORF">CCR75_003596</name>
</gene>
<dbReference type="AlphaFoldDB" id="A0A976FMV9"/>
<dbReference type="GeneID" id="94347361"/>
<dbReference type="RefSeq" id="XP_067819049.1">
    <property type="nucleotide sequence ID" value="XM_067961690.1"/>
</dbReference>
<name>A0A976FMV9_BRELC</name>
<dbReference type="OrthoDB" id="128576at2759"/>
<dbReference type="EMBL" id="SHOA02000002">
    <property type="protein sequence ID" value="TDH69550.1"/>
    <property type="molecule type" value="Genomic_DNA"/>
</dbReference>